<evidence type="ECO:0000313" key="1">
    <source>
        <dbReference type="EMBL" id="VVV06941.1"/>
    </source>
</evidence>
<sequence>MAYDNGSKHAPVQIVKKIDKSSPVLSQACSDGDELMCKLHFYRPNEKGGIELFYEIELTGALIRSLVTHMPHVIDFNGDDMQETLSISYRDIRWRHVAANTIAFSSWLKPITDK</sequence>
<accession>A0A5Q4ZYJ4</accession>
<keyword evidence="1" id="KW-0614">Plasmid</keyword>
<proteinExistence type="predicted"/>
<dbReference type="InterPro" id="IPR036624">
    <property type="entry name" value="Hcp1-lik_sf"/>
</dbReference>
<dbReference type="Pfam" id="PF05638">
    <property type="entry name" value="T6SS_HCP"/>
    <property type="match status" value="1"/>
</dbReference>
<protein>
    <submittedName>
        <fullName evidence="1">Major exported protein</fullName>
    </submittedName>
</protein>
<reference evidence="1" key="1">
    <citation type="submission" date="2019-09" db="EMBL/GenBank/DDBJ databases">
        <authorList>
            <person name="Hjerde E."/>
        </authorList>
    </citation>
    <scope>NUCLEOTIDE SEQUENCE [LARGE SCALE GENOMIC DNA]</scope>
    <source>
        <strain evidence="1">06/09/160</strain>
        <plasmid evidence="1">pAWOD_2</plasmid>
    </source>
</reference>
<dbReference type="InterPro" id="IPR052947">
    <property type="entry name" value="T6SS_Hcp1_domain"/>
</dbReference>
<dbReference type="Gene3D" id="2.30.110.20">
    <property type="entry name" value="Hcp1-like"/>
    <property type="match status" value="1"/>
</dbReference>
<dbReference type="RefSeq" id="WP_255257976.1">
    <property type="nucleotide sequence ID" value="NZ_LR721753.1"/>
</dbReference>
<gene>
    <name evidence="1" type="primary">hcpA_2</name>
    <name evidence="1" type="ORF">AW0309160_04435</name>
</gene>
<dbReference type="EMBL" id="LR721753">
    <property type="protein sequence ID" value="VVV06941.1"/>
    <property type="molecule type" value="Genomic_DNA"/>
</dbReference>
<name>A0A5Q4ZYJ4_9GAMM</name>
<dbReference type="PANTHER" id="PTHR34319:SF7">
    <property type="entry name" value="HNH ENDONUCLEASE DOMAIN-CONTAINING PROTEIN"/>
    <property type="match status" value="1"/>
</dbReference>
<dbReference type="NCBIfam" id="TIGR03344">
    <property type="entry name" value="VI_effect_Hcp1"/>
    <property type="match status" value="1"/>
</dbReference>
<organism evidence="1">
    <name type="scientific">Aliivibrio wodanis</name>
    <dbReference type="NCBI Taxonomy" id="80852"/>
    <lineage>
        <taxon>Bacteria</taxon>
        <taxon>Pseudomonadati</taxon>
        <taxon>Pseudomonadota</taxon>
        <taxon>Gammaproteobacteria</taxon>
        <taxon>Vibrionales</taxon>
        <taxon>Vibrionaceae</taxon>
        <taxon>Aliivibrio</taxon>
    </lineage>
</organism>
<dbReference type="AlphaFoldDB" id="A0A5Q4ZYJ4"/>
<geneLocation type="plasmid" evidence="1">
    <name>pAWOD_2</name>
</geneLocation>
<dbReference type="PANTHER" id="PTHR34319">
    <property type="entry name" value="MAJOR EXPORTED PROTEIN"/>
    <property type="match status" value="1"/>
</dbReference>
<dbReference type="SUPFAM" id="SSF141452">
    <property type="entry name" value="Hcp1-like"/>
    <property type="match status" value="1"/>
</dbReference>
<dbReference type="InterPro" id="IPR008514">
    <property type="entry name" value="T6SS_Hcp"/>
</dbReference>